<reference evidence="1 2" key="1">
    <citation type="journal article" date="2012" name="New Phytol.">
        <title>Insight into trade-off between wood decay and parasitism from the genome of a fungal forest pathogen.</title>
        <authorList>
            <person name="Olson A."/>
            <person name="Aerts A."/>
            <person name="Asiegbu F."/>
            <person name="Belbahri L."/>
            <person name="Bouzid O."/>
            <person name="Broberg A."/>
            <person name="Canback B."/>
            <person name="Coutinho P.M."/>
            <person name="Cullen D."/>
            <person name="Dalman K."/>
            <person name="Deflorio G."/>
            <person name="van Diepen L.T."/>
            <person name="Dunand C."/>
            <person name="Duplessis S."/>
            <person name="Durling M."/>
            <person name="Gonthier P."/>
            <person name="Grimwood J."/>
            <person name="Fossdal C.G."/>
            <person name="Hansson D."/>
            <person name="Henrissat B."/>
            <person name="Hietala A."/>
            <person name="Himmelstrand K."/>
            <person name="Hoffmeister D."/>
            <person name="Hogberg N."/>
            <person name="James T.Y."/>
            <person name="Karlsson M."/>
            <person name="Kohler A."/>
            <person name="Kues U."/>
            <person name="Lee Y.H."/>
            <person name="Lin Y.C."/>
            <person name="Lind M."/>
            <person name="Lindquist E."/>
            <person name="Lombard V."/>
            <person name="Lucas S."/>
            <person name="Lunden K."/>
            <person name="Morin E."/>
            <person name="Murat C."/>
            <person name="Park J."/>
            <person name="Raffaello T."/>
            <person name="Rouze P."/>
            <person name="Salamov A."/>
            <person name="Schmutz J."/>
            <person name="Solheim H."/>
            <person name="Stahlberg J."/>
            <person name="Velez H."/>
            <person name="de Vries R.P."/>
            <person name="Wiebenga A."/>
            <person name="Woodward S."/>
            <person name="Yakovlev I."/>
            <person name="Garbelotto M."/>
            <person name="Martin F."/>
            <person name="Grigoriev I.V."/>
            <person name="Stenlid J."/>
        </authorList>
    </citation>
    <scope>NUCLEOTIDE SEQUENCE [LARGE SCALE GENOMIC DNA]</scope>
    <source>
        <strain evidence="1 2">TC 32-1</strain>
    </source>
</reference>
<dbReference type="KEGG" id="hir:HETIRDRAFT_452567"/>
<evidence type="ECO:0000313" key="1">
    <source>
        <dbReference type="EMBL" id="ETW81171.1"/>
    </source>
</evidence>
<keyword evidence="2" id="KW-1185">Reference proteome</keyword>
<dbReference type="InParanoid" id="W4K7X4"/>
<dbReference type="Proteomes" id="UP000030671">
    <property type="component" value="Unassembled WGS sequence"/>
</dbReference>
<organism evidence="1 2">
    <name type="scientific">Heterobasidion irregulare (strain TC 32-1)</name>
    <dbReference type="NCBI Taxonomy" id="747525"/>
    <lineage>
        <taxon>Eukaryota</taxon>
        <taxon>Fungi</taxon>
        <taxon>Dikarya</taxon>
        <taxon>Basidiomycota</taxon>
        <taxon>Agaricomycotina</taxon>
        <taxon>Agaricomycetes</taxon>
        <taxon>Russulales</taxon>
        <taxon>Bondarzewiaceae</taxon>
        <taxon>Heterobasidion</taxon>
        <taxon>Heterobasidion annosum species complex</taxon>
    </lineage>
</organism>
<gene>
    <name evidence="1" type="ORF">HETIRDRAFT_452567</name>
</gene>
<evidence type="ECO:0000313" key="2">
    <source>
        <dbReference type="Proteomes" id="UP000030671"/>
    </source>
</evidence>
<dbReference type="AlphaFoldDB" id="W4K7X4"/>
<proteinExistence type="predicted"/>
<dbReference type="EMBL" id="KI925459">
    <property type="protein sequence ID" value="ETW81171.1"/>
    <property type="molecule type" value="Genomic_DNA"/>
</dbReference>
<accession>W4K7X4</accession>
<protein>
    <submittedName>
        <fullName evidence="1">Uncharacterized protein</fullName>
    </submittedName>
</protein>
<sequence length="146" mass="16757">MHAHTLHNEQMDDEGRTDDARNLTEHARCATVRTRRALGTPLGICRHLCRTREWWGPRIPSTASMPAGCIHYPFGDGRYPHVHARGSMGDRDPQCALDDIARWPPRLHQSRFTSPYLIRFEAHSRFQRRCRAALPASSPQSLLRSH</sequence>
<dbReference type="GeneID" id="20676269"/>
<dbReference type="RefSeq" id="XP_009547836.1">
    <property type="nucleotide sequence ID" value="XM_009549541.1"/>
</dbReference>
<dbReference type="HOGENOM" id="CLU_1777704_0_0_1"/>
<name>W4K7X4_HETIT</name>